<accession>X1QD28</accession>
<evidence type="ECO:0000313" key="1">
    <source>
        <dbReference type="EMBL" id="GAI52716.1"/>
    </source>
</evidence>
<proteinExistence type="predicted"/>
<dbReference type="EMBL" id="BARV01041649">
    <property type="protein sequence ID" value="GAI52716.1"/>
    <property type="molecule type" value="Genomic_DNA"/>
</dbReference>
<comment type="caution">
    <text evidence="1">The sequence shown here is derived from an EMBL/GenBank/DDBJ whole genome shotgun (WGS) entry which is preliminary data.</text>
</comment>
<organism evidence="1">
    <name type="scientific">marine sediment metagenome</name>
    <dbReference type="NCBI Taxonomy" id="412755"/>
    <lineage>
        <taxon>unclassified sequences</taxon>
        <taxon>metagenomes</taxon>
        <taxon>ecological metagenomes</taxon>
    </lineage>
</organism>
<gene>
    <name evidence="1" type="ORF">S06H3_62953</name>
</gene>
<feature type="non-terminal residue" evidence="1">
    <location>
        <position position="51"/>
    </location>
</feature>
<name>X1QD28_9ZZZZ</name>
<reference evidence="1" key="1">
    <citation type="journal article" date="2014" name="Front. Microbiol.">
        <title>High frequency of phylogenetically diverse reductive dehalogenase-homologous genes in deep subseafloor sedimentary metagenomes.</title>
        <authorList>
            <person name="Kawai M."/>
            <person name="Futagami T."/>
            <person name="Toyoda A."/>
            <person name="Takaki Y."/>
            <person name="Nishi S."/>
            <person name="Hori S."/>
            <person name="Arai W."/>
            <person name="Tsubouchi T."/>
            <person name="Morono Y."/>
            <person name="Uchiyama I."/>
            <person name="Ito T."/>
            <person name="Fujiyama A."/>
            <person name="Inagaki F."/>
            <person name="Takami H."/>
        </authorList>
    </citation>
    <scope>NUCLEOTIDE SEQUENCE</scope>
    <source>
        <strain evidence="1">Expedition CK06-06</strain>
    </source>
</reference>
<protein>
    <submittedName>
        <fullName evidence="1">Uncharacterized protein</fullName>
    </submittedName>
</protein>
<dbReference type="AlphaFoldDB" id="X1QD28"/>
<sequence>MAHTEAMPLKTQALSPSSAQASFSQVLPLGKVISKLPPITIAPSPIVGEPM</sequence>